<dbReference type="RefSeq" id="WP_061833119.1">
    <property type="nucleotide sequence ID" value="NZ_LUKE01000001.1"/>
</dbReference>
<dbReference type="EMBL" id="LUKE01000001">
    <property type="protein sequence ID" value="KYG65575.1"/>
    <property type="molecule type" value="Genomic_DNA"/>
</dbReference>
<comment type="caution">
    <text evidence="1">The sequence shown here is derived from an EMBL/GenBank/DDBJ whole genome shotgun (WGS) entry which is preliminary data.</text>
</comment>
<keyword evidence="2" id="KW-1185">Reference proteome</keyword>
<sequence>MQAFKAEATKLIKTHLKELNAAAEELGGVFITGLEGCVAVIGAEDSKKKVIFKTSFVSDNVNQLLDAEIVVQDILEEEGIEAISEFDFNLAIGAH</sequence>
<name>A0A150WMZ9_BDEBC</name>
<proteinExistence type="predicted"/>
<protein>
    <submittedName>
        <fullName evidence="1">Uncharacterized protein</fullName>
    </submittedName>
</protein>
<evidence type="ECO:0000313" key="2">
    <source>
        <dbReference type="Proteomes" id="UP000075320"/>
    </source>
</evidence>
<dbReference type="OrthoDB" id="5296254at2"/>
<gene>
    <name evidence="1" type="ORF">AZI86_00400</name>
</gene>
<reference evidence="1 2" key="1">
    <citation type="submission" date="2016-03" db="EMBL/GenBank/DDBJ databases">
        <authorList>
            <person name="Ploux O."/>
        </authorList>
    </citation>
    <scope>NUCLEOTIDE SEQUENCE [LARGE SCALE GENOMIC DNA]</scope>
    <source>
        <strain evidence="1 2">R0</strain>
    </source>
</reference>
<dbReference type="Proteomes" id="UP000075320">
    <property type="component" value="Unassembled WGS sequence"/>
</dbReference>
<accession>A0A150WMZ9</accession>
<evidence type="ECO:0000313" key="1">
    <source>
        <dbReference type="EMBL" id="KYG65575.1"/>
    </source>
</evidence>
<dbReference type="AlphaFoldDB" id="A0A150WMZ9"/>
<organism evidence="1 2">
    <name type="scientific">Bdellovibrio bacteriovorus</name>
    <dbReference type="NCBI Taxonomy" id="959"/>
    <lineage>
        <taxon>Bacteria</taxon>
        <taxon>Pseudomonadati</taxon>
        <taxon>Bdellovibrionota</taxon>
        <taxon>Bdellovibrionia</taxon>
        <taxon>Bdellovibrionales</taxon>
        <taxon>Pseudobdellovibrionaceae</taxon>
        <taxon>Bdellovibrio</taxon>
    </lineage>
</organism>